<dbReference type="STRING" id="70996.SE18_03145"/>
<dbReference type="EMBL" id="LGKP01000007">
    <property type="protein sequence ID" value="KPL91155.1"/>
    <property type="molecule type" value="Genomic_DNA"/>
</dbReference>
<comment type="caution">
    <text evidence="2">The sequence shown here is derived from an EMBL/GenBank/DDBJ whole genome shotgun (WGS) entry which is preliminary data.</text>
</comment>
<reference evidence="2 3" key="1">
    <citation type="submission" date="2015-07" db="EMBL/GenBank/DDBJ databases">
        <title>Whole genome sequence of Herpetosiphon geysericola DSM 7119.</title>
        <authorList>
            <person name="Hemp J."/>
            <person name="Ward L.M."/>
            <person name="Pace L.A."/>
            <person name="Fischer W.W."/>
        </authorList>
    </citation>
    <scope>NUCLEOTIDE SEQUENCE [LARGE SCALE GENOMIC DNA]</scope>
    <source>
        <strain evidence="2 3">DSM 7119</strain>
    </source>
</reference>
<dbReference type="RefSeq" id="WP_054532967.1">
    <property type="nucleotide sequence ID" value="NZ_LGKP01000007.1"/>
</dbReference>
<dbReference type="PANTHER" id="PTHR36304">
    <property type="entry name" value="DOMAIN GTPASE-ACTIVATING PROTEIN, PUTATIVE-RELATED-RELATED"/>
    <property type="match status" value="1"/>
</dbReference>
<proteinExistence type="predicted"/>
<name>A0A0P6YKJ3_9CHLR</name>
<accession>A0A0P6YKJ3</accession>
<dbReference type="PATRIC" id="fig|70996.4.peg.1118"/>
<sequence>MALEGNLRDLSIADLIQLVDLSKKTGATHIQALQGDESVEGYLYFRDGRITGATLGNLEPLEAALTFFTFHEGQFRFYEQTPPPPTITSSNEMIIMEGIDRQDRWAEIEKYVPNTNVVLRLVQNPDTGSRDINLAADEWRVLTMINGKNSVALIAERTGLGWFRSCEIVVNLLRNGLIEKKEVNLAESLFPQFEEMARGALGNSASVLLSEAYRRVGIEPTANNATNEQVHAAISAFEESIRLLVGRPNAGQLADKLRERAVRILGSR</sequence>
<evidence type="ECO:0000259" key="1">
    <source>
        <dbReference type="Pfam" id="PF14332"/>
    </source>
</evidence>
<organism evidence="2 3">
    <name type="scientific">Herpetosiphon geysericola</name>
    <dbReference type="NCBI Taxonomy" id="70996"/>
    <lineage>
        <taxon>Bacteria</taxon>
        <taxon>Bacillati</taxon>
        <taxon>Chloroflexota</taxon>
        <taxon>Chloroflexia</taxon>
        <taxon>Herpetosiphonales</taxon>
        <taxon>Herpetosiphonaceae</taxon>
        <taxon>Herpetosiphon</taxon>
    </lineage>
</organism>
<keyword evidence="3" id="KW-1185">Reference proteome</keyword>
<dbReference type="OrthoDB" id="148348at2"/>
<protein>
    <recommendedName>
        <fullName evidence="1">PatA-like N-terminal domain-containing protein</fullName>
    </recommendedName>
</protein>
<dbReference type="PANTHER" id="PTHR36304:SF4">
    <property type="entry name" value="DUF4388 DOMAIN-CONTAINING PROTEIN"/>
    <property type="match status" value="1"/>
</dbReference>
<evidence type="ECO:0000313" key="3">
    <source>
        <dbReference type="Proteomes" id="UP000050277"/>
    </source>
</evidence>
<evidence type="ECO:0000313" key="2">
    <source>
        <dbReference type="EMBL" id="KPL91155.1"/>
    </source>
</evidence>
<dbReference type="AlphaFoldDB" id="A0A0P6YKJ3"/>
<feature type="domain" description="PatA-like N-terminal" evidence="1">
    <location>
        <begin position="4"/>
        <end position="106"/>
    </location>
</feature>
<dbReference type="Proteomes" id="UP000050277">
    <property type="component" value="Unassembled WGS sequence"/>
</dbReference>
<dbReference type="Pfam" id="PF14332">
    <property type="entry name" value="DUF4388"/>
    <property type="match status" value="1"/>
</dbReference>
<gene>
    <name evidence="2" type="ORF">SE18_03145</name>
</gene>
<dbReference type="InterPro" id="IPR025497">
    <property type="entry name" value="PatA-like_N"/>
</dbReference>